<organism evidence="9 10">
    <name type="scientific">Orchesella dallaii</name>
    <dbReference type="NCBI Taxonomy" id="48710"/>
    <lineage>
        <taxon>Eukaryota</taxon>
        <taxon>Metazoa</taxon>
        <taxon>Ecdysozoa</taxon>
        <taxon>Arthropoda</taxon>
        <taxon>Hexapoda</taxon>
        <taxon>Collembola</taxon>
        <taxon>Entomobryomorpha</taxon>
        <taxon>Entomobryoidea</taxon>
        <taxon>Orchesellidae</taxon>
        <taxon>Orchesellinae</taxon>
        <taxon>Orchesella</taxon>
    </lineage>
</organism>
<evidence type="ECO:0000256" key="2">
    <source>
        <dbReference type="ARBA" id="ARBA00009223"/>
    </source>
</evidence>
<feature type="domain" description="UTP25 NTP hydrolase-like" evidence="8">
    <location>
        <begin position="378"/>
        <end position="640"/>
    </location>
</feature>
<feature type="compositionally biased region" description="Acidic residues" evidence="6">
    <location>
        <begin position="128"/>
        <end position="138"/>
    </location>
</feature>
<feature type="compositionally biased region" description="Basic and acidic residues" evidence="6">
    <location>
        <begin position="139"/>
        <end position="156"/>
    </location>
</feature>
<evidence type="ECO:0000259" key="8">
    <source>
        <dbReference type="Pfam" id="PF22916"/>
    </source>
</evidence>
<dbReference type="InterPro" id="IPR027417">
    <property type="entry name" value="P-loop_NTPase"/>
</dbReference>
<reference evidence="9 10" key="1">
    <citation type="submission" date="2024-08" db="EMBL/GenBank/DDBJ databases">
        <authorList>
            <person name="Cucini C."/>
            <person name="Frati F."/>
        </authorList>
    </citation>
    <scope>NUCLEOTIDE SEQUENCE [LARGE SCALE GENOMIC DNA]</scope>
</reference>
<evidence type="ECO:0000256" key="6">
    <source>
        <dbReference type="SAM" id="MobiDB-lite"/>
    </source>
</evidence>
<evidence type="ECO:0000313" key="9">
    <source>
        <dbReference type="EMBL" id="CAL8111629.1"/>
    </source>
</evidence>
<sequence length="843" mass="95342">MGRGRGRGRHMKRGGSRGGRGSRGHSSGAMSRKDVSHFRQFGEKHPSQELGRDFGGAPSVKRGRFDRGGKFHRGNERRNFDNPGKTANPPVSSSESESSENEEEATPYNELLSVFTGKKQSSTVQILSDDENEEDSESDGEKANESGESDGEKADESGESDGEIGEAGESGDSLSDIDATGSSETGGDNEAKSESQVVLLDADADMPVKQHGKAEEEEEAVEPEDTVIEDAELDPDINETDEGADLDGIDTFVQHFEREMSEELQKEIKKDKPFIEKHTFDWPIIEKFTYLGVKKPAHDEDAIQTSSIDISELDRLPQVKIPDPPALSTKNPTLENLHIKAQLHATIPIANQASIDKEACSQPLTPLQTELIDLASRYHDLYFPMRTIKNAEEIRLAYCLHAANHILKTRTRILHHNAKMANKTEVPDAYRDQGFVRPKVLILAPFKDSALRIVKTLISLILKEEKGNVANKKRFVDEYGGETLFMPKTNPKPEDYMITFNGNVEDNFKIGMAVTKKSIKLYTGFYSSDIIIASPLGLRMIIGAEGEKDRDYDFLSSIEILIMDQADVFIMQNWDHALHIIRHLHLQPLTTHGTDFARIRPWALDGMSKYYCQSLIFSSVACPEHSSLLSKYCKNFAGQIRVLPSSLKGSICHVTVQLPQVFQSFDCGSVHEVDEARFDYFTKHVLPNFKGRLMSHTLLFVSSYFDFVRIRNYLKREEMSFVQICEYTKDKKIARSRDYFFHGKSQFLVYTERAQFFRRFQLKGVGHIIFYQLPQNPQFYPELCNLIQENFQNRRVRQRKNSSVNVMYCKYDAPRLAAIVGTERATHMISSEKKIHAFVSGEM</sequence>
<comment type="subcellular location">
    <subcellularLocation>
        <location evidence="1">Nucleus</location>
        <location evidence="1">Nucleolus</location>
    </subcellularLocation>
</comment>
<dbReference type="PANTHER" id="PTHR12933">
    <property type="entry name" value="ORF PROTEIN-RELATED"/>
    <property type="match status" value="1"/>
</dbReference>
<gene>
    <name evidence="9" type="ORF">ODALV1_LOCUS15213</name>
</gene>
<dbReference type="EMBL" id="CAXLJM020000046">
    <property type="protein sequence ID" value="CAL8111629.1"/>
    <property type="molecule type" value="Genomic_DNA"/>
</dbReference>
<evidence type="ECO:0000256" key="3">
    <source>
        <dbReference type="ARBA" id="ARBA00023242"/>
    </source>
</evidence>
<feature type="region of interest" description="Disordered" evidence="6">
    <location>
        <begin position="1"/>
        <end position="224"/>
    </location>
</feature>
<proteinExistence type="inferred from homology"/>
<accession>A0ABP1QYR9</accession>
<dbReference type="Proteomes" id="UP001642540">
    <property type="component" value="Unassembled WGS sequence"/>
</dbReference>
<feature type="compositionally biased region" description="Basic and acidic residues" evidence="6">
    <location>
        <begin position="31"/>
        <end position="52"/>
    </location>
</feature>
<feature type="domain" description="UTP25 C-terminal" evidence="7">
    <location>
        <begin position="651"/>
        <end position="838"/>
    </location>
</feature>
<dbReference type="PANTHER" id="PTHR12933:SF0">
    <property type="entry name" value="U3 SMALL NUCLEOLAR RNA-ASSOCIATED PROTEIN 25 HOMOLOG"/>
    <property type="match status" value="1"/>
</dbReference>
<evidence type="ECO:0000256" key="4">
    <source>
        <dbReference type="ARBA" id="ARBA00024421"/>
    </source>
</evidence>
<keyword evidence="3" id="KW-0539">Nucleus</keyword>
<protein>
    <recommendedName>
        <fullName evidence="4">U3 small nucleolar RNA-associated protein 25 homolog</fullName>
    </recommendedName>
    <alternativeName>
        <fullName evidence="5">UTP25 small subunit processor component</fullName>
    </alternativeName>
</protein>
<comment type="caution">
    <text evidence="9">The sequence shown here is derived from an EMBL/GenBank/DDBJ whole genome shotgun (WGS) entry which is preliminary data.</text>
</comment>
<feature type="compositionally biased region" description="Basic and acidic residues" evidence="6">
    <location>
        <begin position="63"/>
        <end position="80"/>
    </location>
</feature>
<feature type="compositionally biased region" description="Basic residues" evidence="6">
    <location>
        <begin position="1"/>
        <end position="23"/>
    </location>
</feature>
<dbReference type="Pfam" id="PF06862">
    <property type="entry name" value="Utp25_C"/>
    <property type="match status" value="1"/>
</dbReference>
<dbReference type="Gene3D" id="3.40.50.300">
    <property type="entry name" value="P-loop containing nucleotide triphosphate hydrolases"/>
    <property type="match status" value="1"/>
</dbReference>
<dbReference type="Pfam" id="PF22916">
    <property type="entry name" value="UTP25_NTPase-like"/>
    <property type="match status" value="1"/>
</dbReference>
<feature type="compositionally biased region" description="Acidic residues" evidence="6">
    <location>
        <begin position="215"/>
        <end position="224"/>
    </location>
</feature>
<evidence type="ECO:0000256" key="5">
    <source>
        <dbReference type="ARBA" id="ARBA00032325"/>
    </source>
</evidence>
<evidence type="ECO:0000313" key="10">
    <source>
        <dbReference type="Proteomes" id="UP001642540"/>
    </source>
</evidence>
<name>A0ABP1QYR9_9HEXA</name>
<feature type="compositionally biased region" description="Acidic residues" evidence="6">
    <location>
        <begin position="157"/>
        <end position="166"/>
    </location>
</feature>
<dbReference type="InterPro" id="IPR053940">
    <property type="entry name" value="UTP25_NTPase-like"/>
</dbReference>
<dbReference type="InterPro" id="IPR010678">
    <property type="entry name" value="UTP25"/>
</dbReference>
<dbReference type="InterPro" id="IPR053939">
    <property type="entry name" value="UTP25_C"/>
</dbReference>
<keyword evidence="10" id="KW-1185">Reference proteome</keyword>
<evidence type="ECO:0000256" key="1">
    <source>
        <dbReference type="ARBA" id="ARBA00004604"/>
    </source>
</evidence>
<evidence type="ECO:0000259" key="7">
    <source>
        <dbReference type="Pfam" id="PF06862"/>
    </source>
</evidence>
<comment type="similarity">
    <text evidence="2">Belongs to the UTP25 family.</text>
</comment>